<dbReference type="Proteomes" id="UP001264633">
    <property type="component" value="Segment"/>
</dbReference>
<dbReference type="EMBL" id="MZ209712">
    <property type="protein sequence ID" value="UHR49714.1"/>
    <property type="molecule type" value="Viral_cRNA"/>
</dbReference>
<accession>A0A8K1XGD5</accession>
<organism evidence="2 3">
    <name type="scientific">Hangzhou lispivirus 1</name>
    <dbReference type="NCBI Taxonomy" id="2905568"/>
    <lineage>
        <taxon>Viruses</taxon>
        <taxon>Riboviria</taxon>
        <taxon>Orthornavirae</taxon>
        <taxon>Negarnaviricota</taxon>
        <taxon>Haploviricotina</taxon>
        <taxon>Monjiviricetes</taxon>
        <taxon>Mononegavirales</taxon>
        <taxon>Lispiviridae</taxon>
        <taxon>Robevirus</taxon>
        <taxon>Robevirus hanzense</taxon>
    </lineage>
</organism>
<name>A0A8K1XGD5_9MONO</name>
<feature type="compositionally biased region" description="Basic and acidic residues" evidence="1">
    <location>
        <begin position="209"/>
        <end position="224"/>
    </location>
</feature>
<proteinExistence type="predicted"/>
<feature type="compositionally biased region" description="Acidic residues" evidence="1">
    <location>
        <begin position="225"/>
        <end position="240"/>
    </location>
</feature>
<feature type="region of interest" description="Disordered" evidence="1">
    <location>
        <begin position="311"/>
        <end position="331"/>
    </location>
</feature>
<keyword evidence="3" id="KW-1185">Reference proteome</keyword>
<protein>
    <submittedName>
        <fullName evidence="2">Uncharacterized protein</fullName>
    </submittedName>
</protein>
<evidence type="ECO:0000313" key="3">
    <source>
        <dbReference type="Proteomes" id="UP001264633"/>
    </source>
</evidence>
<evidence type="ECO:0000313" key="2">
    <source>
        <dbReference type="EMBL" id="UHR49714.1"/>
    </source>
</evidence>
<feature type="region of interest" description="Disordered" evidence="1">
    <location>
        <begin position="162"/>
        <end position="245"/>
    </location>
</feature>
<sequence length="701" mass="79562">MTTSNPSICDLLELYAESRLERRPNTNQGIEPFSSEDLKHLPVDIRALVREIYSNNLEEHHLTPDQCEKYSNFIYRNPAITRKLSILADFPKFQTRSITVESISELELAHTAFARNWHGDPSSSLNYIQKETKERTDYLTYQFKTKFDKPIVEELPSFLKKKESATIGGSSSNTKIKMGDPNPEQKTQSLPEDPNENEDLLTLGNQVTDSEKGEDSGESESEKSEDLEEEEKAQLDEEIDLSGLDDSIPVLGHTECDDMNLDLSLLLDKTEEKPQAENWRDQLKFQKMLEQDLNLNLDFDDDGGAASMLAQSEKAAKKAKQKPSSSRFLDSVKTGLQEKMRSFVGQKEESAKEEEMQKRKRMFKCLVDMFRESRMEEFMTENSREVMFEGSQCYPQELLAAYIGENMIRVMDIEARLDTIEKAFTGVNESLEAQSQQLGQIIKKLDTDATPKSIKEQLKKATERLGKIESILDKIPSIKKPQSLLCFPAERDQTSFYEPTVKTGPCVSRSPPPVEQPPRTTNVGYKKMTPLERARLALDQERCKPIQKESPKVTPKNIPDLSPPPECPPTGTVPKIPGHLARSQVRVSSPVGTEGKSDGKYTVSVRAALKAGTPIQKYIDNPGETQKINISLLRKLYKELNKVKGKQYAFSTILDKIDPFMHQWMQRNEIASLIYNDIYLMDSLENTLVFLYAIEDLVTGK</sequence>
<evidence type="ECO:0000256" key="1">
    <source>
        <dbReference type="SAM" id="MobiDB-lite"/>
    </source>
</evidence>
<reference evidence="2" key="1">
    <citation type="submission" date="2021-05" db="EMBL/GenBank/DDBJ databases">
        <authorList>
            <person name="Feng G."/>
        </authorList>
    </citation>
    <scope>NUCLEOTIDE SEQUENCE</scope>
    <source>
        <strain evidence="2">QCYXFY8</strain>
    </source>
</reference>
<gene>
    <name evidence="2" type="ORF">FuLiV2_gp2</name>
</gene>
<feature type="region of interest" description="Disordered" evidence="1">
    <location>
        <begin position="500"/>
        <end position="524"/>
    </location>
</feature>